<evidence type="ECO:0000313" key="2">
    <source>
        <dbReference type="Proteomes" id="UP000886501"/>
    </source>
</evidence>
<sequence>MSETPYIPPGSGEGLSMFSVVIGGAAVLSILAVPIALLFALRHYGLLSSSVEHVHRGGTPGTIFPREELQQEEPKLFDVYIKPSLEVAEARLKDILKSMHIQPTAVRTMNTDLIEQRRATSATNTASDPPSTLRAYYTMVSHGLEVDKPEAFVKEDLSKSYDVAVLIVMPTPHPCVADHWDGLGGHAIGTIKLATAFSLGDSIYR</sequence>
<dbReference type="EMBL" id="MU117971">
    <property type="protein sequence ID" value="KAF9651979.1"/>
    <property type="molecule type" value="Genomic_DNA"/>
</dbReference>
<comment type="caution">
    <text evidence="1">The sequence shown here is derived from an EMBL/GenBank/DDBJ whole genome shotgun (WGS) entry which is preliminary data.</text>
</comment>
<name>A0ACB6ZQX8_THEGA</name>
<organism evidence="1 2">
    <name type="scientific">Thelephora ganbajun</name>
    <name type="common">Ganba fungus</name>
    <dbReference type="NCBI Taxonomy" id="370292"/>
    <lineage>
        <taxon>Eukaryota</taxon>
        <taxon>Fungi</taxon>
        <taxon>Dikarya</taxon>
        <taxon>Basidiomycota</taxon>
        <taxon>Agaricomycotina</taxon>
        <taxon>Agaricomycetes</taxon>
        <taxon>Thelephorales</taxon>
        <taxon>Thelephoraceae</taxon>
        <taxon>Thelephora</taxon>
    </lineage>
</organism>
<reference evidence="1" key="1">
    <citation type="submission" date="2019-10" db="EMBL/GenBank/DDBJ databases">
        <authorList>
            <consortium name="DOE Joint Genome Institute"/>
            <person name="Kuo A."/>
            <person name="Miyauchi S."/>
            <person name="Kiss E."/>
            <person name="Drula E."/>
            <person name="Kohler A."/>
            <person name="Sanchez-Garcia M."/>
            <person name="Andreopoulos B."/>
            <person name="Barry K.W."/>
            <person name="Bonito G."/>
            <person name="Buee M."/>
            <person name="Carver A."/>
            <person name="Chen C."/>
            <person name="Cichocki N."/>
            <person name="Clum A."/>
            <person name="Culley D."/>
            <person name="Crous P.W."/>
            <person name="Fauchery L."/>
            <person name="Girlanda M."/>
            <person name="Hayes R."/>
            <person name="Keri Z."/>
            <person name="Labutti K."/>
            <person name="Lipzen A."/>
            <person name="Lombard V."/>
            <person name="Magnuson J."/>
            <person name="Maillard F."/>
            <person name="Morin E."/>
            <person name="Murat C."/>
            <person name="Nolan M."/>
            <person name="Ohm R."/>
            <person name="Pangilinan J."/>
            <person name="Pereira M."/>
            <person name="Perotto S."/>
            <person name="Peter M."/>
            <person name="Riley R."/>
            <person name="Sitrit Y."/>
            <person name="Stielow B."/>
            <person name="Szollosi G."/>
            <person name="Zifcakova L."/>
            <person name="Stursova M."/>
            <person name="Spatafora J.W."/>
            <person name="Tedersoo L."/>
            <person name="Vaario L.-M."/>
            <person name="Yamada A."/>
            <person name="Yan M."/>
            <person name="Wang P."/>
            <person name="Xu J."/>
            <person name="Bruns T."/>
            <person name="Baldrian P."/>
            <person name="Vilgalys R."/>
            <person name="Henrissat B."/>
            <person name="Grigoriev I.V."/>
            <person name="Hibbett D."/>
            <person name="Nagy L.G."/>
            <person name="Martin F.M."/>
        </authorList>
    </citation>
    <scope>NUCLEOTIDE SEQUENCE</scope>
    <source>
        <strain evidence="1">P2</strain>
    </source>
</reference>
<dbReference type="Proteomes" id="UP000886501">
    <property type="component" value="Unassembled WGS sequence"/>
</dbReference>
<reference evidence="1" key="2">
    <citation type="journal article" date="2020" name="Nat. Commun.">
        <title>Large-scale genome sequencing of mycorrhizal fungi provides insights into the early evolution of symbiotic traits.</title>
        <authorList>
            <person name="Miyauchi S."/>
            <person name="Kiss E."/>
            <person name="Kuo A."/>
            <person name="Drula E."/>
            <person name="Kohler A."/>
            <person name="Sanchez-Garcia M."/>
            <person name="Morin E."/>
            <person name="Andreopoulos B."/>
            <person name="Barry K.W."/>
            <person name="Bonito G."/>
            <person name="Buee M."/>
            <person name="Carver A."/>
            <person name="Chen C."/>
            <person name="Cichocki N."/>
            <person name="Clum A."/>
            <person name="Culley D."/>
            <person name="Crous P.W."/>
            <person name="Fauchery L."/>
            <person name="Girlanda M."/>
            <person name="Hayes R.D."/>
            <person name="Keri Z."/>
            <person name="LaButti K."/>
            <person name="Lipzen A."/>
            <person name="Lombard V."/>
            <person name="Magnuson J."/>
            <person name="Maillard F."/>
            <person name="Murat C."/>
            <person name="Nolan M."/>
            <person name="Ohm R.A."/>
            <person name="Pangilinan J."/>
            <person name="Pereira M.F."/>
            <person name="Perotto S."/>
            <person name="Peter M."/>
            <person name="Pfister S."/>
            <person name="Riley R."/>
            <person name="Sitrit Y."/>
            <person name="Stielow J.B."/>
            <person name="Szollosi G."/>
            <person name="Zifcakova L."/>
            <person name="Stursova M."/>
            <person name="Spatafora J.W."/>
            <person name="Tedersoo L."/>
            <person name="Vaario L.M."/>
            <person name="Yamada A."/>
            <person name="Yan M."/>
            <person name="Wang P."/>
            <person name="Xu J."/>
            <person name="Bruns T."/>
            <person name="Baldrian P."/>
            <person name="Vilgalys R."/>
            <person name="Dunand C."/>
            <person name="Henrissat B."/>
            <person name="Grigoriev I.V."/>
            <person name="Hibbett D."/>
            <person name="Nagy L.G."/>
            <person name="Martin F.M."/>
        </authorList>
    </citation>
    <scope>NUCLEOTIDE SEQUENCE</scope>
    <source>
        <strain evidence="1">P2</strain>
    </source>
</reference>
<gene>
    <name evidence="1" type="ORF">BDM02DRAFT_3183978</name>
</gene>
<accession>A0ACB6ZQX8</accession>
<keyword evidence="2" id="KW-1185">Reference proteome</keyword>
<evidence type="ECO:0000313" key="1">
    <source>
        <dbReference type="EMBL" id="KAF9651979.1"/>
    </source>
</evidence>
<proteinExistence type="predicted"/>
<protein>
    <submittedName>
        <fullName evidence="1">Uncharacterized protein</fullName>
    </submittedName>
</protein>